<dbReference type="EMBL" id="JBHSDR010000003">
    <property type="protein sequence ID" value="MFC4293771.1"/>
    <property type="molecule type" value="Genomic_DNA"/>
</dbReference>
<feature type="transmembrane region" description="Helical" evidence="1">
    <location>
        <begin position="230"/>
        <end position="254"/>
    </location>
</feature>
<dbReference type="RefSeq" id="WP_379537256.1">
    <property type="nucleotide sequence ID" value="NZ_JBHSDR010000003.1"/>
</dbReference>
<dbReference type="Proteomes" id="UP001595828">
    <property type="component" value="Unassembled WGS sequence"/>
</dbReference>
<keyword evidence="1" id="KW-0472">Membrane</keyword>
<reference evidence="4" key="1">
    <citation type="journal article" date="2019" name="Int. J. Syst. Evol. Microbiol.">
        <title>The Global Catalogue of Microorganisms (GCM) 10K type strain sequencing project: providing services to taxonomists for standard genome sequencing and annotation.</title>
        <authorList>
            <consortium name="The Broad Institute Genomics Platform"/>
            <consortium name="The Broad Institute Genome Sequencing Center for Infectious Disease"/>
            <person name="Wu L."/>
            <person name="Ma J."/>
        </authorList>
    </citation>
    <scope>NUCLEOTIDE SEQUENCE [LARGE SCALE GENOMIC DNA]</scope>
    <source>
        <strain evidence="4">CGMCC 1.12989</strain>
    </source>
</reference>
<gene>
    <name evidence="3" type="ORF">ACFO0A_01725</name>
</gene>
<feature type="domain" description="Glycerophosphoryl diester phosphodiesterase membrane" evidence="2">
    <location>
        <begin position="139"/>
        <end position="223"/>
    </location>
</feature>
<feature type="transmembrane region" description="Helical" evidence="1">
    <location>
        <begin position="190"/>
        <end position="218"/>
    </location>
</feature>
<protein>
    <submittedName>
        <fullName evidence="3">Glycerophosphoryl diester phosphodiesterase membrane domain-containing protein</fullName>
    </submittedName>
</protein>
<proteinExistence type="predicted"/>
<sequence>MARLDSNAAWKEATGLVGRSRELMFALAGVFFLLPSLALAVLVGEPELAPGADRDQMMAAMSEFYGRAWWMMLIAAVFQVVGMLAVLTLMRDRTRPTVADAIRSGAGGLLPYMIAQLLFGTLLGILATLLVGLAALASPALAVVVMLAVICFAVFAAIRLILVAPIVAVEGARNPVAAMRRSWALTQGSFWRIFGFFALVLVLFVVIMSVVMIVVGIILGLLTSGETQRILAAAVSSGLSAVAVLYFCGMLAAIHRQLAGTEGPAPGETFA</sequence>
<feature type="transmembrane region" description="Helical" evidence="1">
    <location>
        <begin position="64"/>
        <end position="89"/>
    </location>
</feature>
<keyword evidence="4" id="KW-1185">Reference proteome</keyword>
<evidence type="ECO:0000259" key="2">
    <source>
        <dbReference type="Pfam" id="PF10110"/>
    </source>
</evidence>
<accession>A0ABV8RNF1</accession>
<evidence type="ECO:0000313" key="4">
    <source>
        <dbReference type="Proteomes" id="UP001595828"/>
    </source>
</evidence>
<dbReference type="Pfam" id="PF10110">
    <property type="entry name" value="GPDPase_memb"/>
    <property type="match status" value="1"/>
</dbReference>
<evidence type="ECO:0000256" key="1">
    <source>
        <dbReference type="SAM" id="Phobius"/>
    </source>
</evidence>
<name>A0ABV8RNF1_9SPHN</name>
<evidence type="ECO:0000313" key="3">
    <source>
        <dbReference type="EMBL" id="MFC4293771.1"/>
    </source>
</evidence>
<feature type="transmembrane region" description="Helical" evidence="1">
    <location>
        <begin position="141"/>
        <end position="169"/>
    </location>
</feature>
<organism evidence="3 4">
    <name type="scientific">Novosphingobium tardum</name>
    <dbReference type="NCBI Taxonomy" id="1538021"/>
    <lineage>
        <taxon>Bacteria</taxon>
        <taxon>Pseudomonadati</taxon>
        <taxon>Pseudomonadota</taxon>
        <taxon>Alphaproteobacteria</taxon>
        <taxon>Sphingomonadales</taxon>
        <taxon>Sphingomonadaceae</taxon>
        <taxon>Novosphingobium</taxon>
    </lineage>
</organism>
<keyword evidence="1" id="KW-1133">Transmembrane helix</keyword>
<dbReference type="InterPro" id="IPR018476">
    <property type="entry name" value="GlyceroP-diester-Pdiesterase_M"/>
</dbReference>
<keyword evidence="1" id="KW-0812">Transmembrane</keyword>
<comment type="caution">
    <text evidence="3">The sequence shown here is derived from an EMBL/GenBank/DDBJ whole genome shotgun (WGS) entry which is preliminary data.</text>
</comment>
<feature type="transmembrane region" description="Helical" evidence="1">
    <location>
        <begin position="23"/>
        <end position="44"/>
    </location>
</feature>
<feature type="transmembrane region" description="Helical" evidence="1">
    <location>
        <begin position="109"/>
        <end position="135"/>
    </location>
</feature>